<dbReference type="Proteomes" id="UP000054359">
    <property type="component" value="Unassembled WGS sequence"/>
</dbReference>
<sequence length="386" mass="44087">MDISPPVLRKVPLLSGTLPTLRGMTIELWEVSVLRPDDVVWCVVLSYLKSFPSTNNQEFSAHLNQLGNTKVSANIKTRIKHYNPFLSRNAGLYDELVTELITPFREKINSYISVHETNLKFADSVTKELTASAVLLSHDIAVISYPENGLNCIELKFFPAVNNPESPRLNFDKCIFLFYTFGDSWSKFSTSLQKDQGLAMQKIALKEILRRHFKQNKLIKRICLLPDISDNFLIALIKGGYDYIIHSLLKSAYISKKLWSAGLKIDPRAEDKTGKNALFYALLNPNSYLLYFLYDFAANACFRTGNSIRCPNSLIVENLVLMTECVAKLKEVVKCLCVNSTDSYFARIDELLQFNKFQIDICQRINKVNQSINYYDSPEIYHEANQ</sequence>
<proteinExistence type="predicted"/>
<protein>
    <submittedName>
        <fullName evidence="1">Uncharacterized protein</fullName>
    </submittedName>
</protein>
<evidence type="ECO:0000313" key="2">
    <source>
        <dbReference type="Proteomes" id="UP000054359"/>
    </source>
</evidence>
<name>A0A087T9Q6_STEMI</name>
<accession>A0A087T9Q6</accession>
<feature type="non-terminal residue" evidence="1">
    <location>
        <position position="386"/>
    </location>
</feature>
<dbReference type="OrthoDB" id="6429498at2759"/>
<organism evidence="1 2">
    <name type="scientific">Stegodyphus mimosarum</name>
    <name type="common">African social velvet spider</name>
    <dbReference type="NCBI Taxonomy" id="407821"/>
    <lineage>
        <taxon>Eukaryota</taxon>
        <taxon>Metazoa</taxon>
        <taxon>Ecdysozoa</taxon>
        <taxon>Arthropoda</taxon>
        <taxon>Chelicerata</taxon>
        <taxon>Arachnida</taxon>
        <taxon>Araneae</taxon>
        <taxon>Araneomorphae</taxon>
        <taxon>Entelegynae</taxon>
        <taxon>Eresoidea</taxon>
        <taxon>Eresidae</taxon>
        <taxon>Stegodyphus</taxon>
    </lineage>
</organism>
<reference evidence="1 2" key="1">
    <citation type="submission" date="2013-11" db="EMBL/GenBank/DDBJ databases">
        <title>Genome sequencing of Stegodyphus mimosarum.</title>
        <authorList>
            <person name="Bechsgaard J."/>
        </authorList>
    </citation>
    <scope>NUCLEOTIDE SEQUENCE [LARGE SCALE GENOMIC DNA]</scope>
</reference>
<keyword evidence="2" id="KW-1185">Reference proteome</keyword>
<gene>
    <name evidence="1" type="ORF">X975_12006</name>
</gene>
<dbReference type="EMBL" id="KK114186">
    <property type="protein sequence ID" value="KFM61845.1"/>
    <property type="molecule type" value="Genomic_DNA"/>
</dbReference>
<dbReference type="AlphaFoldDB" id="A0A087T9Q6"/>
<evidence type="ECO:0000313" key="1">
    <source>
        <dbReference type="EMBL" id="KFM61845.1"/>
    </source>
</evidence>